<proteinExistence type="predicted"/>
<sequence length="52" mass="5342">MIVRGREDGAGFLTAVSPSTAGPSFPPASHTASPRRLPFPAPPSRPRTDIGG</sequence>
<dbReference type="EMBL" id="BK016135">
    <property type="protein sequence ID" value="DAF97639.1"/>
    <property type="molecule type" value="Genomic_DNA"/>
</dbReference>
<evidence type="ECO:0000256" key="1">
    <source>
        <dbReference type="SAM" id="MobiDB-lite"/>
    </source>
</evidence>
<reference evidence="2" key="1">
    <citation type="journal article" date="2021" name="Proc. Natl. Acad. Sci. U.S.A.">
        <title>A Catalog of Tens of Thousands of Viruses from Human Metagenomes Reveals Hidden Associations with Chronic Diseases.</title>
        <authorList>
            <person name="Tisza M.J."/>
            <person name="Buck C.B."/>
        </authorList>
    </citation>
    <scope>NUCLEOTIDE SEQUENCE</scope>
    <source>
        <strain evidence="2">Ct4fm14</strain>
    </source>
</reference>
<name>A0A8S5UT26_9CAUD</name>
<protein>
    <submittedName>
        <fullName evidence="2">Uncharacterized protein</fullName>
    </submittedName>
</protein>
<organism evidence="2">
    <name type="scientific">Siphoviridae sp. ct4fm14</name>
    <dbReference type="NCBI Taxonomy" id="2825331"/>
    <lineage>
        <taxon>Viruses</taxon>
        <taxon>Duplodnaviria</taxon>
        <taxon>Heunggongvirae</taxon>
        <taxon>Uroviricota</taxon>
        <taxon>Caudoviricetes</taxon>
    </lineage>
</organism>
<accession>A0A8S5UT26</accession>
<feature type="region of interest" description="Disordered" evidence="1">
    <location>
        <begin position="1"/>
        <end position="52"/>
    </location>
</feature>
<evidence type="ECO:0000313" key="2">
    <source>
        <dbReference type="EMBL" id="DAF97639.1"/>
    </source>
</evidence>